<dbReference type="Proteomes" id="UP000023152">
    <property type="component" value="Unassembled WGS sequence"/>
</dbReference>
<dbReference type="PANTHER" id="PTHR32179:SF3">
    <property type="entry name" value="NICOTINATE-NUCLEOTIDE PYROPHOSPHORYLASE [CARBOXYLATING]"/>
    <property type="match status" value="1"/>
</dbReference>
<dbReference type="Pfam" id="PF02749">
    <property type="entry name" value="QRPTase_N"/>
    <property type="match status" value="1"/>
</dbReference>
<keyword evidence="10" id="KW-1185">Reference proteome</keyword>
<sequence length="134" mass="15051">MSKPQELVTENKKEEDTSPTKRLKLQHVVEEAEIIRVIETALKEDLSDRGDITTLSTVPKEQISHAYLLAKANGVVSGTNVVNKVFEFIDEKVTLNWHKKNGDIVQPGDKICDIKGRSQSILTGERIALNIMQR</sequence>
<keyword evidence="4" id="KW-0662">Pyridine nucleotide biosynthesis</keyword>
<comment type="pathway">
    <text evidence="1">Cofactor biosynthesis; NAD(+) biosynthesis; nicotinate D-ribonucleotide from quinolinate: step 1/1.</text>
</comment>
<evidence type="ECO:0000256" key="7">
    <source>
        <dbReference type="SAM" id="MobiDB-lite"/>
    </source>
</evidence>
<dbReference type="GO" id="GO:0009435">
    <property type="term" value="P:NAD+ biosynthetic process"/>
    <property type="evidence" value="ECO:0007669"/>
    <property type="project" value="TreeGrafter"/>
</dbReference>
<dbReference type="InterPro" id="IPR037128">
    <property type="entry name" value="Quinolinate_PRibosylTase_N_sf"/>
</dbReference>
<evidence type="ECO:0000313" key="9">
    <source>
        <dbReference type="EMBL" id="ETO36261.1"/>
    </source>
</evidence>
<dbReference type="InterPro" id="IPR022412">
    <property type="entry name" value="Quinolinate_PRibosylTrfase_N"/>
</dbReference>
<gene>
    <name evidence="9" type="ORF">RFI_00794</name>
</gene>
<evidence type="ECO:0000256" key="6">
    <source>
        <dbReference type="ARBA" id="ARBA00022679"/>
    </source>
</evidence>
<evidence type="ECO:0000256" key="4">
    <source>
        <dbReference type="ARBA" id="ARBA00022642"/>
    </source>
</evidence>
<feature type="domain" description="Quinolinate phosphoribosyl transferase N-terminal" evidence="8">
    <location>
        <begin position="51"/>
        <end position="134"/>
    </location>
</feature>
<dbReference type="SUPFAM" id="SSF54675">
    <property type="entry name" value="Nicotinate/Quinolinate PRTase N-terminal domain-like"/>
    <property type="match status" value="1"/>
</dbReference>
<keyword evidence="6" id="KW-0808">Transferase</keyword>
<feature type="region of interest" description="Disordered" evidence="7">
    <location>
        <begin position="1"/>
        <end position="22"/>
    </location>
</feature>
<dbReference type="GO" id="GO:0034213">
    <property type="term" value="P:quinolinate catabolic process"/>
    <property type="evidence" value="ECO:0007669"/>
    <property type="project" value="TreeGrafter"/>
</dbReference>
<comment type="caution">
    <text evidence="9">The sequence shown here is derived from an EMBL/GenBank/DDBJ whole genome shotgun (WGS) entry which is preliminary data.</text>
</comment>
<feature type="compositionally biased region" description="Basic and acidic residues" evidence="7">
    <location>
        <begin position="9"/>
        <end position="19"/>
    </location>
</feature>
<evidence type="ECO:0000256" key="3">
    <source>
        <dbReference type="ARBA" id="ARBA00011944"/>
    </source>
</evidence>
<dbReference type="InterPro" id="IPR027277">
    <property type="entry name" value="NadC/ModD"/>
</dbReference>
<evidence type="ECO:0000256" key="1">
    <source>
        <dbReference type="ARBA" id="ARBA00004893"/>
    </source>
</evidence>
<evidence type="ECO:0000256" key="5">
    <source>
        <dbReference type="ARBA" id="ARBA00022676"/>
    </source>
</evidence>
<accession>X6PDH9</accession>
<evidence type="ECO:0000313" key="10">
    <source>
        <dbReference type="Proteomes" id="UP000023152"/>
    </source>
</evidence>
<proteinExistence type="inferred from homology"/>
<reference evidence="9 10" key="1">
    <citation type="journal article" date="2013" name="Curr. Biol.">
        <title>The Genome of the Foraminiferan Reticulomyxa filosa.</title>
        <authorList>
            <person name="Glockner G."/>
            <person name="Hulsmann N."/>
            <person name="Schleicher M."/>
            <person name="Noegel A.A."/>
            <person name="Eichinger L."/>
            <person name="Gallinger C."/>
            <person name="Pawlowski J."/>
            <person name="Sierra R."/>
            <person name="Euteneuer U."/>
            <person name="Pillet L."/>
            <person name="Moustafa A."/>
            <person name="Platzer M."/>
            <person name="Groth M."/>
            <person name="Szafranski K."/>
            <person name="Schliwa M."/>
        </authorList>
    </citation>
    <scope>NUCLEOTIDE SEQUENCE [LARGE SCALE GENOMIC DNA]</scope>
</reference>
<dbReference type="PANTHER" id="PTHR32179">
    <property type="entry name" value="NICOTINATE-NUCLEOTIDE PYROPHOSPHORYLASE [CARBOXYLATING]"/>
    <property type="match status" value="1"/>
</dbReference>
<name>X6PDH9_RETFI</name>
<dbReference type="AlphaFoldDB" id="X6PDH9"/>
<dbReference type="FunFam" id="3.90.1170.20:FF:000001">
    <property type="entry name" value="Nicotinate-nucleotide diphosphorylase (Carboxylating)"/>
    <property type="match status" value="1"/>
</dbReference>
<dbReference type="EC" id="2.4.2.19" evidence="3"/>
<dbReference type="GO" id="GO:0005737">
    <property type="term" value="C:cytoplasm"/>
    <property type="evidence" value="ECO:0007669"/>
    <property type="project" value="TreeGrafter"/>
</dbReference>
<dbReference type="Gene3D" id="3.90.1170.20">
    <property type="entry name" value="Quinolinate phosphoribosyl transferase, N-terminal domain"/>
    <property type="match status" value="1"/>
</dbReference>
<keyword evidence="5" id="KW-0328">Glycosyltransferase</keyword>
<protein>
    <recommendedName>
        <fullName evidence="3">nicotinate-nucleotide diphosphorylase (carboxylating)</fullName>
        <ecNumber evidence="3">2.4.2.19</ecNumber>
    </recommendedName>
</protein>
<dbReference type="GO" id="GO:0004514">
    <property type="term" value="F:nicotinate-nucleotide diphosphorylase (carboxylating) activity"/>
    <property type="evidence" value="ECO:0007669"/>
    <property type="project" value="UniProtKB-EC"/>
</dbReference>
<comment type="similarity">
    <text evidence="2">Belongs to the NadC/ModD family.</text>
</comment>
<evidence type="ECO:0000256" key="2">
    <source>
        <dbReference type="ARBA" id="ARBA00009400"/>
    </source>
</evidence>
<evidence type="ECO:0000259" key="8">
    <source>
        <dbReference type="Pfam" id="PF02749"/>
    </source>
</evidence>
<dbReference type="EMBL" id="ASPP01000842">
    <property type="protein sequence ID" value="ETO36261.1"/>
    <property type="molecule type" value="Genomic_DNA"/>
</dbReference>
<organism evidence="9 10">
    <name type="scientific">Reticulomyxa filosa</name>
    <dbReference type="NCBI Taxonomy" id="46433"/>
    <lineage>
        <taxon>Eukaryota</taxon>
        <taxon>Sar</taxon>
        <taxon>Rhizaria</taxon>
        <taxon>Retaria</taxon>
        <taxon>Foraminifera</taxon>
        <taxon>Monothalamids</taxon>
        <taxon>Reticulomyxidae</taxon>
        <taxon>Reticulomyxa</taxon>
    </lineage>
</organism>
<dbReference type="OrthoDB" id="10067394at2759"/>